<evidence type="ECO:0000313" key="3">
    <source>
        <dbReference type="Proteomes" id="UP000402241"/>
    </source>
</evidence>
<evidence type="ECO:0000313" key="2">
    <source>
        <dbReference type="EMBL" id="QGL47193.1"/>
    </source>
</evidence>
<reference evidence="2 3" key="1">
    <citation type="submission" date="2019-10" db="EMBL/GenBank/DDBJ databases">
        <title>Genome Sequence of Micromonospora terminaliae DSM 101760.</title>
        <authorList>
            <person name="Guo L."/>
        </authorList>
    </citation>
    <scope>NUCLEOTIDE SEQUENCE [LARGE SCALE GENOMIC DNA]</scope>
    <source>
        <strain evidence="2 3">DSM 101760</strain>
    </source>
</reference>
<protein>
    <submittedName>
        <fullName evidence="1">Uncharacterized protein</fullName>
    </submittedName>
</protein>
<name>A0AAJ3DLE0_9ACTN</name>
<proteinExistence type="predicted"/>
<reference evidence="1 4" key="2">
    <citation type="submission" date="2020-02" db="EMBL/GenBank/DDBJ databases">
        <title>WGS of Micromonospora spp. isolated from hot spring.</title>
        <authorList>
            <person name="Thawai C."/>
        </authorList>
    </citation>
    <scope>NUCLEOTIDE SEQUENCE [LARGE SCALE GENOMIC DNA]</scope>
    <source>
        <strain evidence="1 4">TMS7</strain>
    </source>
</reference>
<evidence type="ECO:0000313" key="4">
    <source>
        <dbReference type="Proteomes" id="UP000477779"/>
    </source>
</evidence>
<dbReference type="RefSeq" id="WP_154226539.1">
    <property type="nucleotide sequence ID" value="NZ_CP045309.1"/>
</dbReference>
<keyword evidence="3" id="KW-1185">Reference proteome</keyword>
<organism evidence="1 4">
    <name type="scientific">Micromonospora terminaliae</name>
    <dbReference type="NCBI Taxonomy" id="1914461"/>
    <lineage>
        <taxon>Bacteria</taxon>
        <taxon>Bacillati</taxon>
        <taxon>Actinomycetota</taxon>
        <taxon>Actinomycetes</taxon>
        <taxon>Micromonosporales</taxon>
        <taxon>Micromonosporaceae</taxon>
        <taxon>Micromonospora</taxon>
    </lineage>
</organism>
<sequence>MSQVAGWDCMVEGARVRFMPGQDDDPETADNIDAHVCLADGTHRYATFMTTDEISRVLQKWAETGEAGGGRYFWCSDLVIIPRPGVEAMVAALEEIIRSGDTDVMLGKAEGDSARPRSCRQR</sequence>
<dbReference type="Proteomes" id="UP000477779">
    <property type="component" value="Unassembled WGS sequence"/>
</dbReference>
<evidence type="ECO:0000313" key="1">
    <source>
        <dbReference type="EMBL" id="NES28055.1"/>
    </source>
</evidence>
<accession>A0AAJ3DLE0</accession>
<dbReference type="AlphaFoldDB" id="A0AAJ3DLE0"/>
<dbReference type="EMBL" id="JAAHBZ010000003">
    <property type="protein sequence ID" value="NES28055.1"/>
    <property type="molecule type" value="Genomic_DNA"/>
</dbReference>
<gene>
    <name evidence="1" type="ORF">G3561_10920</name>
    <name evidence="2" type="ORF">GCE86_09125</name>
</gene>
<dbReference type="EMBL" id="CP045309">
    <property type="protein sequence ID" value="QGL47193.1"/>
    <property type="molecule type" value="Genomic_DNA"/>
</dbReference>
<dbReference type="Proteomes" id="UP000402241">
    <property type="component" value="Chromosome"/>
</dbReference>